<dbReference type="AlphaFoldDB" id="A0A084II24"/>
<feature type="transmembrane region" description="Helical" evidence="1">
    <location>
        <begin position="85"/>
        <end position="109"/>
    </location>
</feature>
<organism evidence="2 3">
    <name type="scientific">Salinisphaera hydrothermalis (strain C41B8)</name>
    <dbReference type="NCBI Taxonomy" id="1304275"/>
    <lineage>
        <taxon>Bacteria</taxon>
        <taxon>Pseudomonadati</taxon>
        <taxon>Pseudomonadota</taxon>
        <taxon>Gammaproteobacteria</taxon>
        <taxon>Salinisphaerales</taxon>
        <taxon>Salinisphaeraceae</taxon>
        <taxon>Salinisphaera</taxon>
    </lineage>
</organism>
<dbReference type="PATRIC" id="fig|1304275.5.peg.3167"/>
<feature type="transmembrane region" description="Helical" evidence="1">
    <location>
        <begin position="54"/>
        <end position="73"/>
    </location>
</feature>
<dbReference type="EMBL" id="APNK01000032">
    <property type="protein sequence ID" value="KEZ76358.1"/>
    <property type="molecule type" value="Genomic_DNA"/>
</dbReference>
<keyword evidence="3" id="KW-1185">Reference proteome</keyword>
<accession>A0A084II24</accession>
<dbReference type="Proteomes" id="UP000028302">
    <property type="component" value="Unassembled WGS sequence"/>
</dbReference>
<evidence type="ECO:0000313" key="3">
    <source>
        <dbReference type="Proteomes" id="UP000028302"/>
    </source>
</evidence>
<dbReference type="NCBIfam" id="NF041646">
    <property type="entry name" value="VC0807_fam"/>
    <property type="match status" value="1"/>
</dbReference>
<gene>
    <name evidence="2" type="ORF">C41B8_15490</name>
</gene>
<name>A0A084II24_SALHC</name>
<reference evidence="2 3" key="1">
    <citation type="submission" date="2013-03" db="EMBL/GenBank/DDBJ databases">
        <title>Salinisphaera hydrothermalis C41B8 Genome Sequencing.</title>
        <authorList>
            <person name="Li C."/>
            <person name="Lai Q."/>
            <person name="Shao Z."/>
        </authorList>
    </citation>
    <scope>NUCLEOTIDE SEQUENCE [LARGE SCALE GENOMIC DNA]</scope>
    <source>
        <strain evidence="2 3">C41B8</strain>
    </source>
</reference>
<dbReference type="STRING" id="1304275.C41B8_15490"/>
<evidence type="ECO:0000256" key="1">
    <source>
        <dbReference type="SAM" id="Phobius"/>
    </source>
</evidence>
<protein>
    <recommendedName>
        <fullName evidence="4">Transmembrane protein</fullName>
    </recommendedName>
</protein>
<keyword evidence="1" id="KW-0812">Transmembrane</keyword>
<keyword evidence="1" id="KW-1133">Transmembrane helix</keyword>
<evidence type="ECO:0008006" key="4">
    <source>
        <dbReference type="Google" id="ProtNLM"/>
    </source>
</evidence>
<dbReference type="eggNOG" id="ENOG5031SFK">
    <property type="taxonomic scope" value="Bacteria"/>
</dbReference>
<proteinExistence type="predicted"/>
<feature type="transmembrane region" description="Helical" evidence="1">
    <location>
        <begin position="28"/>
        <end position="47"/>
    </location>
</feature>
<sequence length="208" mass="22876">MRLALELVINCVLPLLIYDRVAPGSGDVVALMASSVPPMLWAIVEFIRRRQLDAVSVMVLAGIALSLLAMIGSGSARFLQLRENLVTALIGLVFLGSVVIRRPVIYYLARAGIARSSPAEAAEFEALRDQPYFRRAMTVMTLTWGVGLLLSTAVACVLVFSVSIHDYLIVQPVVGYGTMGLLVLWTLAYRRTLQKRVDRPLYDNGRPD</sequence>
<feature type="transmembrane region" description="Helical" evidence="1">
    <location>
        <begin position="168"/>
        <end position="189"/>
    </location>
</feature>
<keyword evidence="1" id="KW-0472">Membrane</keyword>
<feature type="transmembrane region" description="Helical" evidence="1">
    <location>
        <begin position="142"/>
        <end position="162"/>
    </location>
</feature>
<comment type="caution">
    <text evidence="2">The sequence shown here is derived from an EMBL/GenBank/DDBJ whole genome shotgun (WGS) entry which is preliminary data.</text>
</comment>
<evidence type="ECO:0000313" key="2">
    <source>
        <dbReference type="EMBL" id="KEZ76358.1"/>
    </source>
</evidence>